<protein>
    <submittedName>
        <fullName evidence="8">MFS transporter</fullName>
    </submittedName>
</protein>
<feature type="transmembrane region" description="Helical" evidence="6">
    <location>
        <begin position="235"/>
        <end position="255"/>
    </location>
</feature>
<evidence type="ECO:0000313" key="8">
    <source>
        <dbReference type="EMBL" id="KYN84566.1"/>
    </source>
</evidence>
<evidence type="ECO:0000256" key="3">
    <source>
        <dbReference type="ARBA" id="ARBA00022692"/>
    </source>
</evidence>
<evidence type="ECO:0000259" key="7">
    <source>
        <dbReference type="PROSITE" id="PS50850"/>
    </source>
</evidence>
<dbReference type="Gene3D" id="1.20.1250.20">
    <property type="entry name" value="MFS general substrate transporter like domains"/>
    <property type="match status" value="2"/>
</dbReference>
<feature type="transmembrane region" description="Helical" evidence="6">
    <location>
        <begin position="42"/>
        <end position="63"/>
    </location>
</feature>
<dbReference type="PROSITE" id="PS50850">
    <property type="entry name" value="MFS"/>
    <property type="match status" value="1"/>
</dbReference>
<dbReference type="PANTHER" id="PTHR43124">
    <property type="entry name" value="PURINE EFFLUX PUMP PBUE"/>
    <property type="match status" value="1"/>
</dbReference>
<evidence type="ECO:0000256" key="5">
    <source>
        <dbReference type="ARBA" id="ARBA00023136"/>
    </source>
</evidence>
<dbReference type="RefSeq" id="WP_061897875.1">
    <property type="nucleotide sequence ID" value="NZ_LOBR01000081.1"/>
</dbReference>
<dbReference type="AlphaFoldDB" id="A0A151KUL1"/>
<feature type="transmembrane region" description="Helical" evidence="6">
    <location>
        <begin position="70"/>
        <end position="88"/>
    </location>
</feature>
<dbReference type="Proteomes" id="UP000075346">
    <property type="component" value="Unassembled WGS sequence"/>
</dbReference>
<proteinExistence type="predicted"/>
<feature type="transmembrane region" description="Helical" evidence="6">
    <location>
        <begin position="127"/>
        <end position="146"/>
    </location>
</feature>
<comment type="subcellular location">
    <subcellularLocation>
        <location evidence="1">Cell membrane</location>
        <topology evidence="1">Multi-pass membrane protein</topology>
    </subcellularLocation>
</comment>
<accession>A0A151KUL1</accession>
<evidence type="ECO:0000313" key="9">
    <source>
        <dbReference type="Proteomes" id="UP000075346"/>
    </source>
</evidence>
<dbReference type="InterPro" id="IPR020846">
    <property type="entry name" value="MFS_dom"/>
</dbReference>
<dbReference type="InterPro" id="IPR011701">
    <property type="entry name" value="MFS"/>
</dbReference>
<evidence type="ECO:0000256" key="6">
    <source>
        <dbReference type="SAM" id="Phobius"/>
    </source>
</evidence>
<dbReference type="GO" id="GO:0005886">
    <property type="term" value="C:plasma membrane"/>
    <property type="evidence" value="ECO:0007669"/>
    <property type="project" value="UniProtKB-SubCell"/>
</dbReference>
<feature type="transmembrane region" description="Helical" evidence="6">
    <location>
        <begin position="158"/>
        <end position="179"/>
    </location>
</feature>
<feature type="transmembrane region" description="Helical" evidence="6">
    <location>
        <begin position="100"/>
        <end position="120"/>
    </location>
</feature>
<evidence type="ECO:0000256" key="2">
    <source>
        <dbReference type="ARBA" id="ARBA00022475"/>
    </source>
</evidence>
<comment type="caution">
    <text evidence="8">The sequence shown here is derived from an EMBL/GenBank/DDBJ whole genome shotgun (WGS) entry which is preliminary data.</text>
</comment>
<feature type="transmembrane region" description="Helical" evidence="6">
    <location>
        <begin position="262"/>
        <end position="283"/>
    </location>
</feature>
<dbReference type="CDD" id="cd17324">
    <property type="entry name" value="MFS_NepI_like"/>
    <property type="match status" value="1"/>
</dbReference>
<name>A0A151KUL1_9VIBR</name>
<organism evidence="8 9">
    <name type="scientific">Vibrio cidicii</name>
    <dbReference type="NCBI Taxonomy" id="1763883"/>
    <lineage>
        <taxon>Bacteria</taxon>
        <taxon>Pseudomonadati</taxon>
        <taxon>Pseudomonadota</taxon>
        <taxon>Gammaproteobacteria</taxon>
        <taxon>Vibrionales</taxon>
        <taxon>Vibrionaceae</taxon>
        <taxon>Vibrio</taxon>
    </lineage>
</organism>
<feature type="transmembrane region" description="Helical" evidence="6">
    <location>
        <begin position="354"/>
        <end position="374"/>
    </location>
</feature>
<dbReference type="PANTHER" id="PTHR43124:SF8">
    <property type="entry name" value="INNER MEMBRANE TRANSPORT PROTEIN YDHP"/>
    <property type="match status" value="1"/>
</dbReference>
<feature type="domain" description="Major facilitator superfamily (MFS) profile" evidence="7">
    <location>
        <begin position="4"/>
        <end position="378"/>
    </location>
</feature>
<keyword evidence="4 6" id="KW-1133">Transmembrane helix</keyword>
<keyword evidence="5 6" id="KW-0472">Membrane</keyword>
<dbReference type="GO" id="GO:0022857">
    <property type="term" value="F:transmembrane transporter activity"/>
    <property type="evidence" value="ECO:0007669"/>
    <property type="project" value="InterPro"/>
</dbReference>
<sequence>MHLSIYILSLSIFAMTTSEFMVAGMLPSISDALNVSVPMASFLVSIFAASIVVGGPILTLLLFRFRQKSSLIFLMLLFFVSQVIGAIADNYSTMVVSRVLGGIAESAFFGVAISIAVGMVDSDRQGRAASIVLAGIMIASVMGLPMATQIDQSFGWRFSFWIVALLTLVCTVIVMLSVPNSPRPMNVSTKAELATLKNKNLWAAYCTSGLIIGATFSAFTFFAPIFTQATRLDPSMLPALFACYGVATVVGNIIVGRWADKYAMQIMVIGLLMLATTLMLMALNITNATIAIACAIIIGFVGLPMNPAMVTRVMRVSNNGALVNSLHMSVINLGIVVGSWLSGLLVQAKYGWSAPLWFGAALALLGLVSLLPYLKSNSLLLEMEK</sequence>
<dbReference type="InterPro" id="IPR036259">
    <property type="entry name" value="MFS_trans_sf"/>
</dbReference>
<feature type="transmembrane region" description="Helical" evidence="6">
    <location>
        <begin position="289"/>
        <end position="309"/>
    </location>
</feature>
<feature type="transmembrane region" description="Helical" evidence="6">
    <location>
        <begin position="321"/>
        <end position="342"/>
    </location>
</feature>
<keyword evidence="2" id="KW-1003">Cell membrane</keyword>
<evidence type="ECO:0000256" key="4">
    <source>
        <dbReference type="ARBA" id="ARBA00022989"/>
    </source>
</evidence>
<feature type="transmembrane region" description="Helical" evidence="6">
    <location>
        <begin position="200"/>
        <end position="223"/>
    </location>
</feature>
<reference evidence="9" key="1">
    <citation type="submission" date="2015-12" db="EMBL/GenBank/DDBJ databases">
        <authorList>
            <person name="Shamseldin A."/>
            <person name="Moawad H."/>
            <person name="Abd El-Rahim W.M."/>
            <person name="Sadowsky M.J."/>
        </authorList>
    </citation>
    <scope>NUCLEOTIDE SEQUENCE [LARGE SCALE GENOMIC DNA]</scope>
    <source>
        <strain evidence="9">2538-88</strain>
    </source>
</reference>
<dbReference type="InterPro" id="IPR050189">
    <property type="entry name" value="MFS_Efflux_Transporters"/>
</dbReference>
<dbReference type="Pfam" id="PF07690">
    <property type="entry name" value="MFS_1"/>
    <property type="match status" value="1"/>
</dbReference>
<dbReference type="EMBL" id="LOBR01000081">
    <property type="protein sequence ID" value="KYN84566.1"/>
    <property type="molecule type" value="Genomic_DNA"/>
</dbReference>
<gene>
    <name evidence="8" type="ORF">ATY37_05875</name>
</gene>
<keyword evidence="3 6" id="KW-0812">Transmembrane</keyword>
<evidence type="ECO:0000256" key="1">
    <source>
        <dbReference type="ARBA" id="ARBA00004651"/>
    </source>
</evidence>
<dbReference type="SUPFAM" id="SSF103473">
    <property type="entry name" value="MFS general substrate transporter"/>
    <property type="match status" value="1"/>
</dbReference>